<evidence type="ECO:0000313" key="3">
    <source>
        <dbReference type="Proteomes" id="UP000248054"/>
    </source>
</evidence>
<evidence type="ECO:0000256" key="1">
    <source>
        <dbReference type="SAM" id="Phobius"/>
    </source>
</evidence>
<name>A0A2V4Y0L0_9FLAO</name>
<protein>
    <recommendedName>
        <fullName evidence="4">CAAX prenyl protease-like protein</fullName>
    </recommendedName>
</protein>
<organism evidence="2 3">
    <name type="scientific">Winogradskyella epiphytica</name>
    <dbReference type="NCBI Taxonomy" id="262005"/>
    <lineage>
        <taxon>Bacteria</taxon>
        <taxon>Pseudomonadati</taxon>
        <taxon>Bacteroidota</taxon>
        <taxon>Flavobacteriia</taxon>
        <taxon>Flavobacteriales</taxon>
        <taxon>Flavobacteriaceae</taxon>
        <taxon>Winogradskyella</taxon>
    </lineage>
</organism>
<evidence type="ECO:0008006" key="4">
    <source>
        <dbReference type="Google" id="ProtNLM"/>
    </source>
</evidence>
<feature type="transmembrane region" description="Helical" evidence="1">
    <location>
        <begin position="16"/>
        <end position="37"/>
    </location>
</feature>
<keyword evidence="1" id="KW-1133">Transmembrane helix</keyword>
<dbReference type="Proteomes" id="UP000248054">
    <property type="component" value="Unassembled WGS sequence"/>
</dbReference>
<reference evidence="2 3" key="1">
    <citation type="submission" date="2018-06" db="EMBL/GenBank/DDBJ databases">
        <title>Genomic Encyclopedia of Type Strains, Phase III (KMG-III): the genomes of soil and plant-associated and newly described type strains.</title>
        <authorList>
            <person name="Whitman W."/>
        </authorList>
    </citation>
    <scope>NUCLEOTIDE SEQUENCE [LARGE SCALE GENOMIC DNA]</scope>
    <source>
        <strain evidence="2 3">CECT 7945</strain>
    </source>
</reference>
<feature type="transmembrane region" description="Helical" evidence="1">
    <location>
        <begin position="49"/>
        <end position="73"/>
    </location>
</feature>
<gene>
    <name evidence="2" type="ORF">DFQ11_102528</name>
</gene>
<feature type="transmembrane region" description="Helical" evidence="1">
    <location>
        <begin position="85"/>
        <end position="103"/>
    </location>
</feature>
<feature type="transmembrane region" description="Helical" evidence="1">
    <location>
        <begin position="123"/>
        <end position="145"/>
    </location>
</feature>
<feature type="transmembrane region" description="Helical" evidence="1">
    <location>
        <begin position="212"/>
        <end position="231"/>
    </location>
</feature>
<feature type="transmembrane region" description="Helical" evidence="1">
    <location>
        <begin position="157"/>
        <end position="176"/>
    </location>
</feature>
<comment type="caution">
    <text evidence="2">The sequence shown here is derived from an EMBL/GenBank/DDBJ whole genome shotgun (WGS) entry which is preliminary data.</text>
</comment>
<dbReference type="EMBL" id="QJTD01000002">
    <property type="protein sequence ID" value="PYE81948.1"/>
    <property type="molecule type" value="Genomic_DNA"/>
</dbReference>
<feature type="transmembrane region" description="Helical" evidence="1">
    <location>
        <begin position="182"/>
        <end position="205"/>
    </location>
</feature>
<keyword evidence="1" id="KW-0472">Membrane</keyword>
<keyword evidence="1" id="KW-0812">Transmembrane</keyword>
<sequence length="273" mass="31043">MVSIYIMKEFIRKYEIWVFLALGPVLNVFFVYFRSIGLIPKPLYNTGRFTFLLIFLIILVFYTRGFAGVKDIFKPMLNWKVHPKWYIFSFVFAFGVGVTTLLLKGIYSGGELTAYLKTNFGVLTFRGIVALFVWAFLGEVVWVSYCIRELSKITKPFYASQIVGFVWTLWWIPIIIRGEGVLPGIPIVSLGIFMLGIAGMCTIVYGHSKSGLCVLVLQFMVNISLNALSVSPSTGGVNTFTAFSIVYFITMLCFMYFMNPAKKFKSYNQSIRS</sequence>
<accession>A0A2V4Y0L0</accession>
<dbReference type="AlphaFoldDB" id="A0A2V4Y0L0"/>
<proteinExistence type="predicted"/>
<keyword evidence="3" id="KW-1185">Reference proteome</keyword>
<evidence type="ECO:0000313" key="2">
    <source>
        <dbReference type="EMBL" id="PYE81948.1"/>
    </source>
</evidence>
<feature type="transmembrane region" description="Helical" evidence="1">
    <location>
        <begin position="237"/>
        <end position="257"/>
    </location>
</feature>